<dbReference type="Proteomes" id="UP000886595">
    <property type="component" value="Unassembled WGS sequence"/>
</dbReference>
<dbReference type="AlphaFoldDB" id="A0A8X7SDA4"/>
<proteinExistence type="predicted"/>
<reference evidence="1 2" key="1">
    <citation type="submission" date="2020-02" db="EMBL/GenBank/DDBJ databases">
        <authorList>
            <person name="Ma Q."/>
            <person name="Huang Y."/>
            <person name="Song X."/>
            <person name="Pei D."/>
        </authorList>
    </citation>
    <scope>NUCLEOTIDE SEQUENCE [LARGE SCALE GENOMIC DNA]</scope>
    <source>
        <strain evidence="1">Sxm20200214</strain>
        <tissue evidence="1">Leaf</tissue>
    </source>
</reference>
<evidence type="ECO:0000313" key="1">
    <source>
        <dbReference type="EMBL" id="KAG2305168.1"/>
    </source>
</evidence>
<comment type="caution">
    <text evidence="1">The sequence shown here is derived from an EMBL/GenBank/DDBJ whole genome shotgun (WGS) entry which is preliminary data.</text>
</comment>
<name>A0A8X7SDA4_BRACI</name>
<sequence length="163" mass="18217">MTDNRLLVRQFTMNWYPSKRMYVYSTFDNLIWSVMGWKDVGDALHVTVTKPSQVCLSSVEKETKGTAQSDVLGKSFGSVEDQLEEGEIGGAGEAGKGFVKAPDPVFSDTLGEETPLWMTKHSKNYRRALRPLEVWKVNGAVGTPPKSSKFFLRGNPSMKKCDF</sequence>
<protein>
    <submittedName>
        <fullName evidence="1">Uncharacterized protein</fullName>
    </submittedName>
</protein>
<evidence type="ECO:0000313" key="2">
    <source>
        <dbReference type="Proteomes" id="UP000886595"/>
    </source>
</evidence>
<accession>A0A8X7SDA4</accession>
<organism evidence="1 2">
    <name type="scientific">Brassica carinata</name>
    <name type="common">Ethiopian mustard</name>
    <name type="synonym">Abyssinian cabbage</name>
    <dbReference type="NCBI Taxonomy" id="52824"/>
    <lineage>
        <taxon>Eukaryota</taxon>
        <taxon>Viridiplantae</taxon>
        <taxon>Streptophyta</taxon>
        <taxon>Embryophyta</taxon>
        <taxon>Tracheophyta</taxon>
        <taxon>Spermatophyta</taxon>
        <taxon>Magnoliopsida</taxon>
        <taxon>eudicotyledons</taxon>
        <taxon>Gunneridae</taxon>
        <taxon>Pentapetalae</taxon>
        <taxon>rosids</taxon>
        <taxon>malvids</taxon>
        <taxon>Brassicales</taxon>
        <taxon>Brassicaceae</taxon>
        <taxon>Brassiceae</taxon>
        <taxon>Brassica</taxon>
    </lineage>
</organism>
<gene>
    <name evidence="1" type="ORF">Bca52824_033819</name>
</gene>
<dbReference type="EMBL" id="JAAMPC010000007">
    <property type="protein sequence ID" value="KAG2305168.1"/>
    <property type="molecule type" value="Genomic_DNA"/>
</dbReference>
<keyword evidence="2" id="KW-1185">Reference proteome</keyword>